<organism evidence="4 5">
    <name type="scientific">Aliikangiella coralliicola</name>
    <dbReference type="NCBI Taxonomy" id="2592383"/>
    <lineage>
        <taxon>Bacteria</taxon>
        <taxon>Pseudomonadati</taxon>
        <taxon>Pseudomonadota</taxon>
        <taxon>Gammaproteobacteria</taxon>
        <taxon>Oceanospirillales</taxon>
        <taxon>Pleioneaceae</taxon>
        <taxon>Aliikangiella</taxon>
    </lineage>
</organism>
<dbReference type="OrthoDB" id="9784036at2"/>
<dbReference type="EMBL" id="VIKS01000002">
    <property type="protein sequence ID" value="TQV89177.1"/>
    <property type="molecule type" value="Genomic_DNA"/>
</dbReference>
<evidence type="ECO:0000256" key="3">
    <source>
        <dbReference type="SAM" id="SignalP"/>
    </source>
</evidence>
<dbReference type="InterPro" id="IPR052558">
    <property type="entry name" value="Siderophore_Hydrolase_D"/>
</dbReference>
<dbReference type="Gene3D" id="3.40.50.1820">
    <property type="entry name" value="alpha/beta hydrolase"/>
    <property type="match status" value="1"/>
</dbReference>
<protein>
    <submittedName>
        <fullName evidence="4">Alpha/beta hydrolase</fullName>
    </submittedName>
</protein>
<dbReference type="InterPro" id="IPR011990">
    <property type="entry name" value="TPR-like_helical_dom_sf"/>
</dbReference>
<feature type="chain" id="PRO_5021981330" evidence="3">
    <location>
        <begin position="26"/>
        <end position="387"/>
    </location>
</feature>
<accession>A0A545UI86</accession>
<dbReference type="RefSeq" id="WP_142892027.1">
    <property type="nucleotide sequence ID" value="NZ_ML660161.1"/>
</dbReference>
<keyword evidence="3" id="KW-0732">Signal</keyword>
<keyword evidence="2 4" id="KW-0378">Hydrolase</keyword>
<dbReference type="InterPro" id="IPR029058">
    <property type="entry name" value="AB_hydrolase_fold"/>
</dbReference>
<dbReference type="GO" id="GO:0016788">
    <property type="term" value="F:hydrolase activity, acting on ester bonds"/>
    <property type="evidence" value="ECO:0007669"/>
    <property type="project" value="TreeGrafter"/>
</dbReference>
<evidence type="ECO:0000256" key="1">
    <source>
        <dbReference type="ARBA" id="ARBA00005622"/>
    </source>
</evidence>
<dbReference type="Pfam" id="PF00756">
    <property type="entry name" value="Esterase"/>
    <property type="match status" value="1"/>
</dbReference>
<keyword evidence="5" id="KW-1185">Reference proteome</keyword>
<gene>
    <name evidence="4" type="ORF">FLL46_03340</name>
</gene>
<dbReference type="InterPro" id="IPR000801">
    <property type="entry name" value="Esterase-like"/>
</dbReference>
<comment type="caution">
    <text evidence="4">The sequence shown here is derived from an EMBL/GenBank/DDBJ whole genome shotgun (WGS) entry which is preliminary data.</text>
</comment>
<reference evidence="4 5" key="1">
    <citation type="submission" date="2019-07" db="EMBL/GenBank/DDBJ databases">
        <title>Draft genome for Aliikangiella sp. M105.</title>
        <authorList>
            <person name="Wang G."/>
        </authorList>
    </citation>
    <scope>NUCLEOTIDE SEQUENCE [LARGE SCALE GENOMIC DNA]</scope>
    <source>
        <strain evidence="4 5">M105</strain>
    </source>
</reference>
<evidence type="ECO:0000313" key="5">
    <source>
        <dbReference type="Proteomes" id="UP000315439"/>
    </source>
</evidence>
<name>A0A545UI86_9GAMM</name>
<dbReference type="PANTHER" id="PTHR40841:SF2">
    <property type="entry name" value="SIDEROPHORE-DEGRADING ESTERASE (EUROFUNG)"/>
    <property type="match status" value="1"/>
</dbReference>
<dbReference type="Proteomes" id="UP000315439">
    <property type="component" value="Unassembled WGS sequence"/>
</dbReference>
<comment type="similarity">
    <text evidence="1">Belongs to the esterase D family.</text>
</comment>
<dbReference type="PANTHER" id="PTHR40841">
    <property type="entry name" value="SIDEROPHORE TRIACETYLFUSARININE C ESTERASE"/>
    <property type="match status" value="1"/>
</dbReference>
<sequence length="387" mass="44146">MKLDCRLLIVLILVASGSFSNICDAQTARNSLESLVVESAALKEKRLIYVSKPLGYANSEERYSVVYVLDGESSIDYTKAVAEMLYQSGFPKLIVVAIPNTIRGRDLTPSAWREAQDGGGAENFLRFIKQELIPVIDKKYRTDNYRVLIGHSLGGLFATYALVKETQLFNALIAISPSVFYNDFSVMNQVEDLFEHYQSDSALTRLPEFHFAMGHEPGEEGDGILKMHQYFKQSAPAQMNWAFEYYPKENHTTVPLVATLDGLRFAFRDFNVPESIMDKGLDGLRKYFTKVSKKFGKNILVPQRVLMNLSDSQWSSGKHEDAILTARYYAEIYPDMIIPYDYLSDYYLRLGQIDRAIIETQNMLKVLPGFQHAEQKLKRLNEMKSKQ</sequence>
<proteinExistence type="inferred from homology"/>
<feature type="signal peptide" evidence="3">
    <location>
        <begin position="1"/>
        <end position="25"/>
    </location>
</feature>
<evidence type="ECO:0000313" key="4">
    <source>
        <dbReference type="EMBL" id="TQV89177.1"/>
    </source>
</evidence>
<dbReference type="SUPFAM" id="SSF53474">
    <property type="entry name" value="alpha/beta-Hydrolases"/>
    <property type="match status" value="1"/>
</dbReference>
<evidence type="ECO:0000256" key="2">
    <source>
        <dbReference type="ARBA" id="ARBA00022801"/>
    </source>
</evidence>
<dbReference type="SUPFAM" id="SSF48452">
    <property type="entry name" value="TPR-like"/>
    <property type="match status" value="1"/>
</dbReference>
<dbReference type="AlphaFoldDB" id="A0A545UI86"/>